<name>A0A484MMD2_9ASTE</name>
<sequence>YPGQEACFEKLRDILSYVVPSHYTQNTGGGRVVCIILQIMKQF</sequence>
<dbReference type="EMBL" id="OOIL02003991">
    <property type="protein sequence ID" value="VFQ90133.1"/>
    <property type="molecule type" value="Genomic_DNA"/>
</dbReference>
<reference evidence="1 2" key="1">
    <citation type="submission" date="2018-04" db="EMBL/GenBank/DDBJ databases">
        <authorList>
            <person name="Vogel A."/>
        </authorList>
    </citation>
    <scope>NUCLEOTIDE SEQUENCE [LARGE SCALE GENOMIC DNA]</scope>
</reference>
<feature type="non-terminal residue" evidence="1">
    <location>
        <position position="1"/>
    </location>
</feature>
<gene>
    <name evidence="1" type="ORF">CCAM_LOCUS31909</name>
</gene>
<keyword evidence="2" id="KW-1185">Reference proteome</keyword>
<proteinExistence type="predicted"/>
<evidence type="ECO:0000313" key="2">
    <source>
        <dbReference type="Proteomes" id="UP000595140"/>
    </source>
</evidence>
<accession>A0A484MMD2</accession>
<dbReference type="Proteomes" id="UP000595140">
    <property type="component" value="Unassembled WGS sequence"/>
</dbReference>
<evidence type="ECO:0000313" key="1">
    <source>
        <dbReference type="EMBL" id="VFQ90133.1"/>
    </source>
</evidence>
<protein>
    <submittedName>
        <fullName evidence="1">Uncharacterized protein</fullName>
    </submittedName>
</protein>
<organism evidence="1 2">
    <name type="scientific">Cuscuta campestris</name>
    <dbReference type="NCBI Taxonomy" id="132261"/>
    <lineage>
        <taxon>Eukaryota</taxon>
        <taxon>Viridiplantae</taxon>
        <taxon>Streptophyta</taxon>
        <taxon>Embryophyta</taxon>
        <taxon>Tracheophyta</taxon>
        <taxon>Spermatophyta</taxon>
        <taxon>Magnoliopsida</taxon>
        <taxon>eudicotyledons</taxon>
        <taxon>Gunneridae</taxon>
        <taxon>Pentapetalae</taxon>
        <taxon>asterids</taxon>
        <taxon>lamiids</taxon>
        <taxon>Solanales</taxon>
        <taxon>Convolvulaceae</taxon>
        <taxon>Cuscuteae</taxon>
        <taxon>Cuscuta</taxon>
        <taxon>Cuscuta subgen. Grammica</taxon>
        <taxon>Cuscuta sect. Cleistogrammica</taxon>
    </lineage>
</organism>
<dbReference type="OrthoDB" id="2801544at2759"/>
<dbReference type="AlphaFoldDB" id="A0A484MMD2"/>